<dbReference type="OrthoDB" id="2292224at2759"/>
<keyword evidence="2" id="KW-1185">Reference proteome</keyword>
<dbReference type="Proteomes" id="UP000054107">
    <property type="component" value="Unassembled WGS sequence"/>
</dbReference>
<dbReference type="EMBL" id="LN721931">
    <property type="protein sequence ID" value="CEP09593.1"/>
    <property type="molecule type" value="Genomic_DNA"/>
</dbReference>
<protein>
    <submittedName>
        <fullName evidence="1">Uncharacterized protein</fullName>
    </submittedName>
</protein>
<organism evidence="1 2">
    <name type="scientific">Parasitella parasitica</name>
    <dbReference type="NCBI Taxonomy" id="35722"/>
    <lineage>
        <taxon>Eukaryota</taxon>
        <taxon>Fungi</taxon>
        <taxon>Fungi incertae sedis</taxon>
        <taxon>Mucoromycota</taxon>
        <taxon>Mucoromycotina</taxon>
        <taxon>Mucoromycetes</taxon>
        <taxon>Mucorales</taxon>
        <taxon>Mucorineae</taxon>
        <taxon>Mucoraceae</taxon>
        <taxon>Parasitella</taxon>
    </lineage>
</organism>
<reference evidence="1 2" key="1">
    <citation type="submission" date="2014-09" db="EMBL/GenBank/DDBJ databases">
        <authorList>
            <person name="Ellenberger Sabrina"/>
        </authorList>
    </citation>
    <scope>NUCLEOTIDE SEQUENCE [LARGE SCALE GENOMIC DNA]</scope>
    <source>
        <strain evidence="1 2">CBS 412.66</strain>
    </source>
</reference>
<accession>A0A0B7N2H3</accession>
<evidence type="ECO:0000313" key="1">
    <source>
        <dbReference type="EMBL" id="CEP09593.1"/>
    </source>
</evidence>
<dbReference type="AlphaFoldDB" id="A0A0B7N2H3"/>
<proteinExistence type="predicted"/>
<evidence type="ECO:0000313" key="2">
    <source>
        <dbReference type="Proteomes" id="UP000054107"/>
    </source>
</evidence>
<sequence length="258" mass="28743">MAAASSQVLQLINSKLKLSFKYSLTFKSQYGLQSLGSRTAKKRGQDNSSIKTNLGQAIENDEKSAKFLISAFKALKDDLRARRKDIKDQDQPRPKNALTIREATAIQGIDPGLVTMTSGVYTTPSTLIDSIKRYQGVKQSAEDDKINTSKLTPQFIDKACLEQSNIHSCQMEKLGINPQCPRRLNSNTTTTNRDQNNAMTFALDGSSSLLSEDGLLLLPFRKQISANKNLCMILTYLHWFDSSTLKLRQFGDDSNPLK</sequence>
<gene>
    <name evidence="1" type="primary">PARPA_03122.1 scaffold 6726</name>
</gene>
<name>A0A0B7N2H3_9FUNG</name>